<feature type="compositionally biased region" description="Polar residues" evidence="1">
    <location>
        <begin position="84"/>
        <end position="110"/>
    </location>
</feature>
<reference evidence="3" key="1">
    <citation type="journal article" date="2019" name="Nat. Commun.">
        <title>The genome of broomcorn millet.</title>
        <authorList>
            <person name="Zou C."/>
            <person name="Miki D."/>
            <person name="Li D."/>
            <person name="Tang Q."/>
            <person name="Xiao L."/>
            <person name="Rajput S."/>
            <person name="Deng P."/>
            <person name="Jia W."/>
            <person name="Huang R."/>
            <person name="Zhang M."/>
            <person name="Sun Y."/>
            <person name="Hu J."/>
            <person name="Fu X."/>
            <person name="Schnable P.S."/>
            <person name="Li F."/>
            <person name="Zhang H."/>
            <person name="Feng B."/>
            <person name="Zhu X."/>
            <person name="Liu R."/>
            <person name="Schnable J.C."/>
            <person name="Zhu J.-K."/>
            <person name="Zhang H."/>
        </authorList>
    </citation>
    <scope>NUCLEOTIDE SEQUENCE [LARGE SCALE GENOMIC DNA]</scope>
</reference>
<evidence type="ECO:0000313" key="3">
    <source>
        <dbReference type="Proteomes" id="UP000275267"/>
    </source>
</evidence>
<keyword evidence="3" id="KW-1185">Reference proteome</keyword>
<dbReference type="OrthoDB" id="784572at2759"/>
<dbReference type="AlphaFoldDB" id="A0A3L6PDD9"/>
<dbReference type="EMBL" id="PQIB02000018">
    <property type="protein sequence ID" value="RLM54918.1"/>
    <property type="molecule type" value="Genomic_DNA"/>
</dbReference>
<evidence type="ECO:0000313" key="2">
    <source>
        <dbReference type="EMBL" id="RLM54918.1"/>
    </source>
</evidence>
<feature type="region of interest" description="Disordered" evidence="1">
    <location>
        <begin position="84"/>
        <end position="122"/>
    </location>
</feature>
<dbReference type="InterPro" id="IPR027417">
    <property type="entry name" value="P-loop_NTPase"/>
</dbReference>
<dbReference type="Gene3D" id="3.40.850.10">
    <property type="entry name" value="Kinesin motor domain"/>
    <property type="match status" value="1"/>
</dbReference>
<gene>
    <name evidence="2" type="ORF">C2845_PM10G01130</name>
</gene>
<proteinExistence type="predicted"/>
<dbReference type="STRING" id="4540.A0A3L6PDD9"/>
<dbReference type="SUPFAM" id="SSF52540">
    <property type="entry name" value="P-loop containing nucleoside triphosphate hydrolases"/>
    <property type="match status" value="1"/>
</dbReference>
<evidence type="ECO:0000256" key="1">
    <source>
        <dbReference type="SAM" id="MobiDB-lite"/>
    </source>
</evidence>
<name>A0A3L6PDD9_PANMI</name>
<organism evidence="2 3">
    <name type="scientific">Panicum miliaceum</name>
    <name type="common">Proso millet</name>
    <name type="synonym">Broomcorn millet</name>
    <dbReference type="NCBI Taxonomy" id="4540"/>
    <lineage>
        <taxon>Eukaryota</taxon>
        <taxon>Viridiplantae</taxon>
        <taxon>Streptophyta</taxon>
        <taxon>Embryophyta</taxon>
        <taxon>Tracheophyta</taxon>
        <taxon>Spermatophyta</taxon>
        <taxon>Magnoliopsida</taxon>
        <taxon>Liliopsida</taxon>
        <taxon>Poales</taxon>
        <taxon>Poaceae</taxon>
        <taxon>PACMAD clade</taxon>
        <taxon>Panicoideae</taxon>
        <taxon>Panicodae</taxon>
        <taxon>Paniceae</taxon>
        <taxon>Panicinae</taxon>
        <taxon>Panicum</taxon>
        <taxon>Panicum sect. Panicum</taxon>
    </lineage>
</organism>
<comment type="caution">
    <text evidence="2">The sequence shown here is derived from an EMBL/GenBank/DDBJ whole genome shotgun (WGS) entry which is preliminary data.</text>
</comment>
<sequence>MADTIGQAAPLDRRTDETWLWDKTECNQPKALQTGKQVEGTLNMIDFAGSERVEKSGATGDRLKESQVNSCEIGNYKTRAGSVTRVSSVQRGDGANVSSSALRGRSSNIYRTPPRVKFQTEP</sequence>
<accession>A0A3L6PDD9</accession>
<dbReference type="Proteomes" id="UP000275267">
    <property type="component" value="Unassembled WGS sequence"/>
</dbReference>
<protein>
    <submittedName>
        <fullName evidence="2">Kinesin-1</fullName>
    </submittedName>
</protein>
<dbReference type="InterPro" id="IPR036961">
    <property type="entry name" value="Kinesin_motor_dom_sf"/>
</dbReference>